<feature type="chain" id="PRO_5029595852" evidence="7">
    <location>
        <begin position="23"/>
        <end position="864"/>
    </location>
</feature>
<feature type="region of interest" description="Disordered" evidence="6">
    <location>
        <begin position="258"/>
        <end position="307"/>
    </location>
</feature>
<sequence length="864" mass="94974">MASVRASSMACLLFLCFAFSSALDMSIISYDQTHPPQRTDAEAMAIYEKWLTTHGKAYNAIGEKERRFEIFKDNLRFVDEHNAVARSYSVGLNRFADLTNEEYRSMFLGGKMEMKERSASTKSDRYAFRAGDKLPGSVDWRERGAVSPVKDQGQCGEIRMGVLSKGLFIVGDYCNPLGGGFAKGLDKSKDNPLGVKALKRGPARRNVGRLHAGYSNLSRHLHSTQIEEKKEDETDETKPFATTTSAAIQARTSAVFAASPSDHWGSRMDLGSSHSSIPQPIKTPDAQAPTAEDSGPDNSAHDAPSKLSASGISTWAKSLKIPQPFVGAQAESPSGNAGKSTFARFTGGLGLRLSPKASQPDDNSDVASPTAQTGFIGTLTKGLVDSSKSAVKAVQVKARHVVSQNKRRYQEGGFDLDMTYITENIIAMGFPAGDMSSGFFGYVEGFYRNHMEEVIKFFETHHKDKYKVYNLCSERLYDASLFEGKVASFPFDDHNCPPIQLIISFCHSAYSWLKEDIENVVVVHCKAGMARTGLMISSLLLYLKFFPTAEESIDYYNQKRCIDGKGLVLPSQIRYVKYFERVLTYFNGENQPGRRCMLRGFRLHRCPYWIRPSITVSDHSGVLFSTKKHPRTKNLSSEEFWFSAPKRRDYGFCSAWGAWSYRVGCWLNTTMIENRKTLNTGDLDGFDKRKLPSPGFQVEVVLVDYNGTVPTRPQTETDTDKSVESSGATPTPVDGNASTTNLNKNSDSNEKDDVFSDSEAEETGPSKSRQSKAASETGGTVDTKTSTSETANSNQIAGLTHKTEQVSLGKTSSTQTSQPRKDTIGGTVSGLEVPNPVGEVSAFKAMAADASVFSFGDEDDFDSE</sequence>
<keyword evidence="12" id="KW-1185">Reference proteome</keyword>
<dbReference type="Gene3D" id="3.90.190.10">
    <property type="entry name" value="Protein tyrosine phosphatase superfamily"/>
    <property type="match status" value="1"/>
</dbReference>
<evidence type="ECO:0000256" key="5">
    <source>
        <dbReference type="ARBA" id="ARBA00023098"/>
    </source>
</evidence>
<feature type="compositionally biased region" description="Polar residues" evidence="6">
    <location>
        <begin position="765"/>
        <end position="797"/>
    </location>
</feature>
<dbReference type="GO" id="GO:0006629">
    <property type="term" value="P:lipid metabolic process"/>
    <property type="evidence" value="ECO:0007669"/>
    <property type="project" value="UniProtKB-KW"/>
</dbReference>
<proteinExistence type="inferred from homology"/>
<dbReference type="InterPro" id="IPR055183">
    <property type="entry name" value="PTEN2A/B_C2"/>
</dbReference>
<evidence type="ECO:0000259" key="9">
    <source>
        <dbReference type="PROSITE" id="PS51181"/>
    </source>
</evidence>
<feature type="compositionally biased region" description="Polar residues" evidence="6">
    <location>
        <begin position="805"/>
        <end position="818"/>
    </location>
</feature>
<feature type="region of interest" description="Disordered" evidence="6">
    <location>
        <begin position="218"/>
        <end position="239"/>
    </location>
</feature>
<dbReference type="PROSITE" id="PS51181">
    <property type="entry name" value="PPASE_TENSIN"/>
    <property type="match status" value="1"/>
</dbReference>
<dbReference type="InterPro" id="IPR013201">
    <property type="entry name" value="Prot_inhib_I29"/>
</dbReference>
<dbReference type="InterPro" id="IPR029021">
    <property type="entry name" value="Prot-tyrosine_phosphatase-like"/>
</dbReference>
<evidence type="ECO:0000313" key="11">
    <source>
        <dbReference type="EMBL" id="GFY89576.1"/>
    </source>
</evidence>
<feature type="domain" description="Tyrosine specific protein phosphatases" evidence="8">
    <location>
        <begin position="521"/>
        <end position="560"/>
    </location>
</feature>
<evidence type="ECO:0000313" key="12">
    <source>
        <dbReference type="Proteomes" id="UP000585474"/>
    </source>
</evidence>
<dbReference type="SUPFAM" id="SSF54001">
    <property type="entry name" value="Cysteine proteinases"/>
    <property type="match status" value="1"/>
</dbReference>
<reference evidence="11 12" key="1">
    <citation type="submission" date="2019-07" db="EMBL/GenBank/DDBJ databases">
        <title>De Novo Assembly of kiwifruit Actinidia rufa.</title>
        <authorList>
            <person name="Sugita-Konishi S."/>
            <person name="Sato K."/>
            <person name="Mori E."/>
            <person name="Abe Y."/>
            <person name="Kisaki G."/>
            <person name="Hamano K."/>
            <person name="Suezawa K."/>
            <person name="Otani M."/>
            <person name="Fukuda T."/>
            <person name="Manabe T."/>
            <person name="Gomi K."/>
            <person name="Tabuchi M."/>
            <person name="Akimitsu K."/>
            <person name="Kataoka I."/>
        </authorList>
    </citation>
    <scope>NUCLEOTIDE SEQUENCE [LARGE SCALE GENOMIC DNA]</scope>
    <source>
        <strain evidence="12">cv. Fuchu</strain>
    </source>
</reference>
<dbReference type="OrthoDB" id="266663at2759"/>
<dbReference type="Pfam" id="PF22918">
    <property type="entry name" value="PTEN2_C2"/>
    <property type="match status" value="1"/>
</dbReference>
<accession>A0A7J0ETN5</accession>
<dbReference type="PROSITE" id="PS50056">
    <property type="entry name" value="TYR_PHOSPHATASE_2"/>
    <property type="match status" value="1"/>
</dbReference>
<comment type="caution">
    <text evidence="11">The sequence shown here is derived from an EMBL/GenBank/DDBJ whole genome shotgun (WGS) entry which is preliminary data.</text>
</comment>
<feature type="region of interest" description="Disordered" evidence="6">
    <location>
        <begin position="352"/>
        <end position="371"/>
    </location>
</feature>
<dbReference type="SUPFAM" id="SSF52799">
    <property type="entry name" value="(Phosphotyrosine protein) phosphatases II"/>
    <property type="match status" value="1"/>
</dbReference>
<feature type="compositionally biased region" description="Polar residues" evidence="6">
    <location>
        <begin position="356"/>
        <end position="371"/>
    </location>
</feature>
<dbReference type="Pfam" id="PF22785">
    <property type="entry name" value="Tc-R-P"/>
    <property type="match status" value="1"/>
</dbReference>
<evidence type="ECO:0000256" key="7">
    <source>
        <dbReference type="SAM" id="SignalP"/>
    </source>
</evidence>
<feature type="compositionally biased region" description="Polar residues" evidence="6">
    <location>
        <begin position="736"/>
        <end position="746"/>
    </location>
</feature>
<dbReference type="AlphaFoldDB" id="A0A7J0ETN5"/>
<feature type="region of interest" description="Disordered" evidence="6">
    <location>
        <begin position="707"/>
        <end position="833"/>
    </location>
</feature>
<protein>
    <submittedName>
        <fullName evidence="11">Similar to PTEN 2</fullName>
    </submittedName>
</protein>
<name>A0A7J0ETN5_9ERIC</name>
<dbReference type="CDD" id="cd14509">
    <property type="entry name" value="PTP_PTEN"/>
    <property type="match status" value="1"/>
</dbReference>
<organism evidence="11 12">
    <name type="scientific">Actinidia rufa</name>
    <dbReference type="NCBI Taxonomy" id="165716"/>
    <lineage>
        <taxon>Eukaryota</taxon>
        <taxon>Viridiplantae</taxon>
        <taxon>Streptophyta</taxon>
        <taxon>Embryophyta</taxon>
        <taxon>Tracheophyta</taxon>
        <taxon>Spermatophyta</taxon>
        <taxon>Magnoliopsida</taxon>
        <taxon>eudicotyledons</taxon>
        <taxon>Gunneridae</taxon>
        <taxon>Pentapetalae</taxon>
        <taxon>asterids</taxon>
        <taxon>Ericales</taxon>
        <taxon>Actinidiaceae</taxon>
        <taxon>Actinidia</taxon>
    </lineage>
</organism>
<dbReference type="Pfam" id="PF08246">
    <property type="entry name" value="Inhibitor_I29"/>
    <property type="match status" value="1"/>
</dbReference>
<dbReference type="InterPro" id="IPR014020">
    <property type="entry name" value="Tensin_C2-dom"/>
</dbReference>
<feature type="compositionally biased region" description="Basic and acidic residues" evidence="6">
    <location>
        <begin position="225"/>
        <end position="238"/>
    </location>
</feature>
<dbReference type="EMBL" id="BJWL01000006">
    <property type="protein sequence ID" value="GFY89576.1"/>
    <property type="molecule type" value="Genomic_DNA"/>
</dbReference>
<dbReference type="InterPro" id="IPR051281">
    <property type="entry name" value="Dual-spec_lipid-protein_phosph"/>
</dbReference>
<dbReference type="Gene3D" id="3.90.70.10">
    <property type="entry name" value="Cysteine proteinases"/>
    <property type="match status" value="1"/>
</dbReference>
<feature type="signal peptide" evidence="7">
    <location>
        <begin position="1"/>
        <end position="22"/>
    </location>
</feature>
<dbReference type="InterPro" id="IPR016130">
    <property type="entry name" value="Tyr_Pase_AS"/>
</dbReference>
<dbReference type="SMART" id="SM01326">
    <property type="entry name" value="PTEN_C2"/>
    <property type="match status" value="1"/>
</dbReference>
<dbReference type="FunFam" id="3.90.190.10:FF:000053">
    <property type="entry name" value="Phosphatidylinositol 3,4,5-trisphosphate 3-phosphatase TPTE2"/>
    <property type="match status" value="1"/>
</dbReference>
<dbReference type="SMART" id="SM00848">
    <property type="entry name" value="Inhibitor_I29"/>
    <property type="match status" value="1"/>
</dbReference>
<evidence type="ECO:0000256" key="2">
    <source>
        <dbReference type="ARBA" id="ARBA00007881"/>
    </source>
</evidence>
<comment type="catalytic activity">
    <reaction evidence="1">
        <text>a 1,2-diacyl-sn-glycero-3-phospho-(1D-myo-inositol-3,4,5-trisphosphate) + H2O = a 1,2-diacyl-sn-glycero-3-phospho-(1D-myo-inositol-4,5-bisphosphate) + phosphate</text>
        <dbReference type="Rhea" id="RHEA:25017"/>
        <dbReference type="ChEBI" id="CHEBI:15377"/>
        <dbReference type="ChEBI" id="CHEBI:43474"/>
        <dbReference type="ChEBI" id="CHEBI:57836"/>
        <dbReference type="ChEBI" id="CHEBI:58456"/>
        <dbReference type="EC" id="3.1.3.67"/>
    </reaction>
</comment>
<dbReference type="Gene3D" id="1.10.287.2250">
    <property type="match status" value="1"/>
</dbReference>
<dbReference type="PANTHER" id="PTHR12305">
    <property type="entry name" value="PHOSPHATASE WITH HOMOLOGY TO TENSIN"/>
    <property type="match status" value="1"/>
</dbReference>
<keyword evidence="3" id="KW-0378">Hydrolase</keyword>
<dbReference type="Proteomes" id="UP000585474">
    <property type="component" value="Unassembled WGS sequence"/>
</dbReference>
<keyword evidence="5" id="KW-0443">Lipid metabolism</keyword>
<keyword evidence="4" id="KW-0904">Protein phosphatase</keyword>
<dbReference type="InterPro" id="IPR038765">
    <property type="entry name" value="Papain-like_cys_pep_sf"/>
</dbReference>
<keyword evidence="7" id="KW-0732">Signal</keyword>
<comment type="similarity">
    <text evidence="2">Belongs to the PTEN phosphatase protein family.</text>
</comment>
<gene>
    <name evidence="11" type="ORF">Acr_06g0015160</name>
</gene>
<evidence type="ECO:0000256" key="4">
    <source>
        <dbReference type="ARBA" id="ARBA00022912"/>
    </source>
</evidence>
<dbReference type="InterPro" id="IPR045101">
    <property type="entry name" value="PTP_PTEN"/>
</dbReference>
<feature type="domain" description="Phosphatase tensin-type" evidence="9">
    <location>
        <begin position="407"/>
        <end position="586"/>
    </location>
</feature>
<dbReference type="PROSITE" id="PS51182">
    <property type="entry name" value="C2_TENSIN"/>
    <property type="match status" value="1"/>
</dbReference>
<evidence type="ECO:0000259" key="10">
    <source>
        <dbReference type="PROSITE" id="PS51182"/>
    </source>
</evidence>
<dbReference type="PROSITE" id="PS00383">
    <property type="entry name" value="TYR_PHOSPHATASE_1"/>
    <property type="match status" value="1"/>
</dbReference>
<evidence type="ECO:0000256" key="6">
    <source>
        <dbReference type="SAM" id="MobiDB-lite"/>
    </source>
</evidence>
<feature type="domain" description="C2 tensin-type" evidence="10">
    <location>
        <begin position="593"/>
        <end position="705"/>
    </location>
</feature>
<dbReference type="GO" id="GO:0016314">
    <property type="term" value="F:phosphatidylinositol-3,4,5-trisphosphate 3-phosphatase activity"/>
    <property type="evidence" value="ECO:0007669"/>
    <property type="project" value="UniProtKB-EC"/>
</dbReference>
<dbReference type="PANTHER" id="PTHR12305:SF96">
    <property type="entry name" value="PHOSPHATIDYLINOSITOL 3,4,5-TRISPHOSPHATE 3-PHOSPHATASE AND PROTEIN-TYROSINE-PHOSPHATASE PTEN2A"/>
    <property type="match status" value="1"/>
</dbReference>
<dbReference type="GO" id="GO:0004721">
    <property type="term" value="F:phosphoprotein phosphatase activity"/>
    <property type="evidence" value="ECO:0007669"/>
    <property type="project" value="UniProtKB-KW"/>
</dbReference>
<evidence type="ECO:0000256" key="1">
    <source>
        <dbReference type="ARBA" id="ARBA00000536"/>
    </source>
</evidence>
<dbReference type="InterPro" id="IPR000387">
    <property type="entry name" value="Tyr_Pase_dom"/>
</dbReference>
<dbReference type="InterPro" id="IPR029023">
    <property type="entry name" value="Tensin_phosphatase"/>
</dbReference>
<evidence type="ECO:0000259" key="8">
    <source>
        <dbReference type="PROSITE" id="PS50056"/>
    </source>
</evidence>
<evidence type="ECO:0000256" key="3">
    <source>
        <dbReference type="ARBA" id="ARBA00022801"/>
    </source>
</evidence>
<dbReference type="GO" id="GO:0005829">
    <property type="term" value="C:cytosol"/>
    <property type="evidence" value="ECO:0007669"/>
    <property type="project" value="TreeGrafter"/>
</dbReference>